<feature type="compositionally biased region" description="Polar residues" evidence="1">
    <location>
        <begin position="186"/>
        <end position="196"/>
    </location>
</feature>
<feature type="region of interest" description="Disordered" evidence="1">
    <location>
        <begin position="1"/>
        <end position="24"/>
    </location>
</feature>
<accession>A0AAN6XYS0</accession>
<feature type="compositionally biased region" description="Low complexity" evidence="1">
    <location>
        <begin position="153"/>
        <end position="167"/>
    </location>
</feature>
<dbReference type="AlphaFoldDB" id="A0AAN6XYS0"/>
<feature type="compositionally biased region" description="Polar residues" evidence="1">
    <location>
        <begin position="210"/>
        <end position="228"/>
    </location>
</feature>
<proteinExistence type="predicted"/>
<comment type="caution">
    <text evidence="2">The sequence shown here is derived from an EMBL/GenBank/DDBJ whole genome shotgun (WGS) entry which is preliminary data.</text>
</comment>
<protein>
    <submittedName>
        <fullName evidence="2">Uncharacterized protein</fullName>
    </submittedName>
</protein>
<evidence type="ECO:0000256" key="1">
    <source>
        <dbReference type="SAM" id="MobiDB-lite"/>
    </source>
</evidence>
<evidence type="ECO:0000313" key="2">
    <source>
        <dbReference type="EMBL" id="KAK4209174.1"/>
    </source>
</evidence>
<keyword evidence="3" id="KW-1185">Reference proteome</keyword>
<dbReference type="Proteomes" id="UP001301769">
    <property type="component" value="Unassembled WGS sequence"/>
</dbReference>
<name>A0AAN6XYS0_9PEZI</name>
<reference evidence="2" key="2">
    <citation type="submission" date="2023-05" db="EMBL/GenBank/DDBJ databases">
        <authorList>
            <consortium name="Lawrence Berkeley National Laboratory"/>
            <person name="Steindorff A."/>
            <person name="Hensen N."/>
            <person name="Bonometti L."/>
            <person name="Westerberg I."/>
            <person name="Brannstrom I.O."/>
            <person name="Guillou S."/>
            <person name="Cros-Aarteil S."/>
            <person name="Calhoun S."/>
            <person name="Haridas S."/>
            <person name="Kuo A."/>
            <person name="Mondo S."/>
            <person name="Pangilinan J."/>
            <person name="Riley R."/>
            <person name="Labutti K."/>
            <person name="Andreopoulos B."/>
            <person name="Lipzen A."/>
            <person name="Chen C."/>
            <person name="Yanf M."/>
            <person name="Daum C."/>
            <person name="Ng V."/>
            <person name="Clum A."/>
            <person name="Ohm R."/>
            <person name="Martin F."/>
            <person name="Silar P."/>
            <person name="Natvig D."/>
            <person name="Lalanne C."/>
            <person name="Gautier V."/>
            <person name="Ament-Velasquez S.L."/>
            <person name="Kruys A."/>
            <person name="Hutchinson M.I."/>
            <person name="Powell A.J."/>
            <person name="Barry K."/>
            <person name="Miller A.N."/>
            <person name="Grigoriev I.V."/>
            <person name="Debuchy R."/>
            <person name="Gladieux P."/>
            <person name="Thoren M.H."/>
            <person name="Johannesson H."/>
        </authorList>
    </citation>
    <scope>NUCLEOTIDE SEQUENCE</scope>
    <source>
        <strain evidence="2">PSN293</strain>
    </source>
</reference>
<evidence type="ECO:0000313" key="3">
    <source>
        <dbReference type="Proteomes" id="UP001301769"/>
    </source>
</evidence>
<reference evidence="2" key="1">
    <citation type="journal article" date="2023" name="Mol. Phylogenet. Evol.">
        <title>Genome-scale phylogeny and comparative genomics of the fungal order Sordariales.</title>
        <authorList>
            <person name="Hensen N."/>
            <person name="Bonometti L."/>
            <person name="Westerberg I."/>
            <person name="Brannstrom I.O."/>
            <person name="Guillou S."/>
            <person name="Cros-Aarteil S."/>
            <person name="Calhoun S."/>
            <person name="Haridas S."/>
            <person name="Kuo A."/>
            <person name="Mondo S."/>
            <person name="Pangilinan J."/>
            <person name="Riley R."/>
            <person name="LaButti K."/>
            <person name="Andreopoulos B."/>
            <person name="Lipzen A."/>
            <person name="Chen C."/>
            <person name="Yan M."/>
            <person name="Daum C."/>
            <person name="Ng V."/>
            <person name="Clum A."/>
            <person name="Steindorff A."/>
            <person name="Ohm R.A."/>
            <person name="Martin F."/>
            <person name="Silar P."/>
            <person name="Natvig D.O."/>
            <person name="Lalanne C."/>
            <person name="Gautier V."/>
            <person name="Ament-Velasquez S.L."/>
            <person name="Kruys A."/>
            <person name="Hutchinson M.I."/>
            <person name="Powell A.J."/>
            <person name="Barry K."/>
            <person name="Miller A.N."/>
            <person name="Grigoriev I.V."/>
            <person name="Debuchy R."/>
            <person name="Gladieux P."/>
            <person name="Hiltunen Thoren M."/>
            <person name="Johannesson H."/>
        </authorList>
    </citation>
    <scope>NUCLEOTIDE SEQUENCE</scope>
    <source>
        <strain evidence="2">PSN293</strain>
    </source>
</reference>
<organism evidence="2 3">
    <name type="scientific">Rhypophila decipiens</name>
    <dbReference type="NCBI Taxonomy" id="261697"/>
    <lineage>
        <taxon>Eukaryota</taxon>
        <taxon>Fungi</taxon>
        <taxon>Dikarya</taxon>
        <taxon>Ascomycota</taxon>
        <taxon>Pezizomycotina</taxon>
        <taxon>Sordariomycetes</taxon>
        <taxon>Sordariomycetidae</taxon>
        <taxon>Sordariales</taxon>
        <taxon>Naviculisporaceae</taxon>
        <taxon>Rhypophila</taxon>
    </lineage>
</organism>
<gene>
    <name evidence="2" type="ORF">QBC37DRAFT_430704</name>
</gene>
<feature type="region of interest" description="Disordered" evidence="1">
    <location>
        <begin position="149"/>
        <end position="239"/>
    </location>
</feature>
<dbReference type="EMBL" id="MU858213">
    <property type="protein sequence ID" value="KAK4209174.1"/>
    <property type="molecule type" value="Genomic_DNA"/>
</dbReference>
<sequence>MTEITGCTFASQESPPVESEASRFPEGMSLEEIIDRVNCDYCPADTWAGVDMRWPYQRVQFAEEEGDSGIQNCNSTKSETSVSVDCSEYWRNANEKVPDDCSSYSPEELEREWADEAVQARSIHDWLAAQADLREQDPDTATIDPNVYTARQRLPSSRPGSSLPSVSDRPLSDFSSPTPSECFEGDSSSPAENPDSNPEEPRVTIPNAFSPGQLSNRVMSSTESPGSRRTTKETTIAEELELPAHQREPNFGTHLDEETISHENDNCLNESNLKELDMAGQVESRSKGFVELKDSSKRSSGFAQPENSQPLLYSLPDCRSGAVSDAGVSTSTERSRCSDMVRNVSIGEAKVRAMDTKFISSSRKKSVCSAQQPQLGISYAWRQRRTRSISL</sequence>